<dbReference type="EMBL" id="ACYG01000027">
    <property type="protein sequence ID" value="EEV17001.1"/>
    <property type="molecule type" value="Genomic_DNA"/>
</dbReference>
<organism evidence="1 2">
    <name type="scientific">Campylobacter gracilis RM3268</name>
    <dbReference type="NCBI Taxonomy" id="553220"/>
    <lineage>
        <taxon>Bacteria</taxon>
        <taxon>Pseudomonadati</taxon>
        <taxon>Campylobacterota</taxon>
        <taxon>Epsilonproteobacteria</taxon>
        <taxon>Campylobacterales</taxon>
        <taxon>Campylobacteraceae</taxon>
        <taxon>Campylobacter</taxon>
    </lineage>
</organism>
<evidence type="ECO:0000313" key="1">
    <source>
        <dbReference type="EMBL" id="EEV17001.1"/>
    </source>
</evidence>
<accession>C8PJ96</accession>
<keyword evidence="2" id="KW-1185">Reference proteome</keyword>
<protein>
    <submittedName>
        <fullName evidence="1">Uncharacterized protein</fullName>
    </submittedName>
</protein>
<dbReference type="Proteomes" id="UP000005709">
    <property type="component" value="Unassembled WGS sequence"/>
</dbReference>
<sequence>MKASVSGFIKFLRTRTGGRIKANETRRCFADLIAPLRG</sequence>
<reference evidence="1 2" key="1">
    <citation type="submission" date="2009-07" db="EMBL/GenBank/DDBJ databases">
        <authorList>
            <person name="Madupu R."/>
            <person name="Sebastian Y."/>
            <person name="Durkin A.S."/>
            <person name="Torralba M."/>
            <person name="Methe B."/>
            <person name="Sutton G.G."/>
            <person name="Strausberg R.L."/>
            <person name="Nelson K.E."/>
        </authorList>
    </citation>
    <scope>NUCLEOTIDE SEQUENCE [LARGE SCALE GENOMIC DNA]</scope>
    <source>
        <strain evidence="1 2">RM3268</strain>
    </source>
</reference>
<proteinExistence type="predicted"/>
<comment type="caution">
    <text evidence="1">The sequence shown here is derived from an EMBL/GenBank/DDBJ whole genome shotgun (WGS) entry which is preliminary data.</text>
</comment>
<gene>
    <name evidence="1" type="ORF">CAMGR0001_1295</name>
</gene>
<dbReference type="AlphaFoldDB" id="C8PJ96"/>
<name>C8PJ96_9BACT</name>
<evidence type="ECO:0000313" key="2">
    <source>
        <dbReference type="Proteomes" id="UP000005709"/>
    </source>
</evidence>